<dbReference type="EMBL" id="CAMXCT030001657">
    <property type="protein sequence ID" value="CAL4779278.1"/>
    <property type="molecule type" value="Genomic_DNA"/>
</dbReference>
<evidence type="ECO:0000313" key="2">
    <source>
        <dbReference type="EMBL" id="CAL4779278.1"/>
    </source>
</evidence>
<dbReference type="AlphaFoldDB" id="A0A9P1CIE4"/>
<reference evidence="2 3" key="2">
    <citation type="submission" date="2024-05" db="EMBL/GenBank/DDBJ databases">
        <authorList>
            <person name="Chen Y."/>
            <person name="Shah S."/>
            <person name="Dougan E. K."/>
            <person name="Thang M."/>
            <person name="Chan C."/>
        </authorList>
    </citation>
    <scope>NUCLEOTIDE SEQUENCE [LARGE SCALE GENOMIC DNA]</scope>
</reference>
<organism evidence="1">
    <name type="scientific">Cladocopium goreaui</name>
    <dbReference type="NCBI Taxonomy" id="2562237"/>
    <lineage>
        <taxon>Eukaryota</taxon>
        <taxon>Sar</taxon>
        <taxon>Alveolata</taxon>
        <taxon>Dinophyceae</taxon>
        <taxon>Suessiales</taxon>
        <taxon>Symbiodiniaceae</taxon>
        <taxon>Cladocopium</taxon>
    </lineage>
</organism>
<evidence type="ECO:0000313" key="3">
    <source>
        <dbReference type="Proteomes" id="UP001152797"/>
    </source>
</evidence>
<sequence>MAIFQCFSSVHRPGPQMPSQSEAASDTAATQWLRLGLLRPGAMLHAVELSFQELVEHQAGRRPTCGPILERTAAVLVNRIQVQVAS</sequence>
<reference evidence="1" key="1">
    <citation type="submission" date="2022-10" db="EMBL/GenBank/DDBJ databases">
        <authorList>
            <person name="Chen Y."/>
            <person name="Dougan E. K."/>
            <person name="Chan C."/>
            <person name="Rhodes N."/>
            <person name="Thang M."/>
        </authorList>
    </citation>
    <scope>NUCLEOTIDE SEQUENCE</scope>
</reference>
<keyword evidence="3" id="KW-1185">Reference proteome</keyword>
<dbReference type="EMBL" id="CAMXCT020001657">
    <property type="protein sequence ID" value="CAL1145341.1"/>
    <property type="molecule type" value="Genomic_DNA"/>
</dbReference>
<accession>A0A9P1CIE4</accession>
<name>A0A9P1CIE4_9DINO</name>
<comment type="caution">
    <text evidence="1">The sequence shown here is derived from an EMBL/GenBank/DDBJ whole genome shotgun (WGS) entry which is preliminary data.</text>
</comment>
<gene>
    <name evidence="1" type="ORF">C1SCF055_LOCUS18828</name>
</gene>
<evidence type="ECO:0000313" key="1">
    <source>
        <dbReference type="EMBL" id="CAI3991966.1"/>
    </source>
</evidence>
<dbReference type="EMBL" id="CAMXCT010001657">
    <property type="protein sequence ID" value="CAI3991966.1"/>
    <property type="molecule type" value="Genomic_DNA"/>
</dbReference>
<proteinExistence type="predicted"/>
<protein>
    <submittedName>
        <fullName evidence="1">Uncharacterized protein</fullName>
    </submittedName>
</protein>
<dbReference type="Proteomes" id="UP001152797">
    <property type="component" value="Unassembled WGS sequence"/>
</dbReference>